<feature type="transmembrane region" description="Helical" evidence="7">
    <location>
        <begin position="302"/>
        <end position="321"/>
    </location>
</feature>
<reference evidence="10" key="1">
    <citation type="submission" date="2025-08" db="UniProtKB">
        <authorList>
            <consortium name="RefSeq"/>
        </authorList>
    </citation>
    <scope>IDENTIFICATION</scope>
    <source>
        <tissue evidence="10">Tentacle</tissue>
    </source>
</reference>
<dbReference type="GeneID" id="116294870"/>
<evidence type="ECO:0000256" key="3">
    <source>
        <dbReference type="ARBA" id="ARBA00022989"/>
    </source>
</evidence>
<keyword evidence="5" id="KW-0807">Transducer</keyword>
<keyword evidence="4 7" id="KW-0472">Membrane</keyword>
<sequence>MNTTSLSNGSSKPMFTQDQCQNGPIPDGDEQQAMFQAFCRCNILPHPLLVEEIFSKFFLTVSVMGNLLVIIVLYRMKRGFFNAPMKALLQNLSIADTAVCVLYNVNDAVGVGSPLTTSGFCKLFGGLLWASLSSSSCAVCCVSIERYLAVVKPLEFNLTKKKALLMIIFSWYYSLLFTILDFYFLEKIVYKVCLRGDVAICGYSHLPDIDVTVLNLLNIIATFIIPLIIVLYTNVSIMAVMVKSAKAKKKNTTDQSNKHSGVIMIVFLLTAIYVICSVPFTVNYVLNAIPVVIDVPRQFTAVAYYLMLANSSCNPFIYSFFSAEFRRECANLISLPYNWIKDKING</sequence>
<dbReference type="PANTHER" id="PTHR45698:SF1">
    <property type="entry name" value="TRACE AMINE-ASSOCIATED RECEPTOR 13C-LIKE"/>
    <property type="match status" value="1"/>
</dbReference>
<dbReference type="SMART" id="SM01381">
    <property type="entry name" value="7TM_GPCR_Srsx"/>
    <property type="match status" value="1"/>
</dbReference>
<dbReference type="PROSITE" id="PS50262">
    <property type="entry name" value="G_PROTEIN_RECEP_F1_2"/>
    <property type="match status" value="1"/>
</dbReference>
<dbReference type="AlphaFoldDB" id="A0A6P8HT62"/>
<keyword evidence="5" id="KW-0675">Receptor</keyword>
<dbReference type="InParanoid" id="A0A6P8HT62"/>
<dbReference type="GO" id="GO:0016020">
    <property type="term" value="C:membrane"/>
    <property type="evidence" value="ECO:0007669"/>
    <property type="project" value="UniProtKB-SubCell"/>
</dbReference>
<dbReference type="InterPro" id="IPR017452">
    <property type="entry name" value="GPCR_Rhodpsn_7TM"/>
</dbReference>
<feature type="transmembrane region" description="Helical" evidence="7">
    <location>
        <begin position="57"/>
        <end position="76"/>
    </location>
</feature>
<dbReference type="Proteomes" id="UP000515163">
    <property type="component" value="Unplaced"/>
</dbReference>
<feature type="region of interest" description="Disordered" evidence="6">
    <location>
        <begin position="1"/>
        <end position="23"/>
    </location>
</feature>
<dbReference type="Pfam" id="PF00001">
    <property type="entry name" value="7tm_1"/>
    <property type="match status" value="1"/>
</dbReference>
<evidence type="ECO:0000256" key="5">
    <source>
        <dbReference type="RuleBase" id="RU000688"/>
    </source>
</evidence>
<dbReference type="OrthoDB" id="6021389at2759"/>
<dbReference type="PANTHER" id="PTHR45698">
    <property type="entry name" value="TRACE AMINE-ASSOCIATED RECEPTOR 19N-RELATED"/>
    <property type="match status" value="1"/>
</dbReference>
<keyword evidence="2 5" id="KW-0812">Transmembrane</keyword>
<dbReference type="GO" id="GO:0004930">
    <property type="term" value="F:G protein-coupled receptor activity"/>
    <property type="evidence" value="ECO:0007669"/>
    <property type="project" value="UniProtKB-KW"/>
</dbReference>
<comment type="subcellular location">
    <subcellularLocation>
        <location evidence="1">Membrane</location>
    </subcellularLocation>
</comment>
<organism evidence="9 10">
    <name type="scientific">Actinia tenebrosa</name>
    <name type="common">Australian red waratah sea anemone</name>
    <dbReference type="NCBI Taxonomy" id="6105"/>
    <lineage>
        <taxon>Eukaryota</taxon>
        <taxon>Metazoa</taxon>
        <taxon>Cnidaria</taxon>
        <taxon>Anthozoa</taxon>
        <taxon>Hexacorallia</taxon>
        <taxon>Actiniaria</taxon>
        <taxon>Actiniidae</taxon>
        <taxon>Actinia</taxon>
    </lineage>
</organism>
<evidence type="ECO:0000256" key="1">
    <source>
        <dbReference type="ARBA" id="ARBA00004370"/>
    </source>
</evidence>
<dbReference type="SUPFAM" id="SSF81321">
    <property type="entry name" value="Family A G protein-coupled receptor-like"/>
    <property type="match status" value="1"/>
</dbReference>
<evidence type="ECO:0000313" key="9">
    <source>
        <dbReference type="Proteomes" id="UP000515163"/>
    </source>
</evidence>
<dbReference type="RefSeq" id="XP_031558413.1">
    <property type="nucleotide sequence ID" value="XM_031702553.1"/>
</dbReference>
<evidence type="ECO:0000256" key="2">
    <source>
        <dbReference type="ARBA" id="ARBA00022692"/>
    </source>
</evidence>
<feature type="transmembrane region" description="Helical" evidence="7">
    <location>
        <begin position="164"/>
        <end position="185"/>
    </location>
</feature>
<feature type="transmembrane region" description="Helical" evidence="7">
    <location>
        <begin position="216"/>
        <end position="242"/>
    </location>
</feature>
<protein>
    <submittedName>
        <fullName evidence="10">Tachykinin-like peptides receptor 99D</fullName>
    </submittedName>
</protein>
<dbReference type="KEGG" id="aten:116294870"/>
<name>A0A6P8HT62_ACTTE</name>
<feature type="transmembrane region" description="Helical" evidence="7">
    <location>
        <begin position="262"/>
        <end position="282"/>
    </location>
</feature>
<dbReference type="InterPro" id="IPR000276">
    <property type="entry name" value="GPCR_Rhodpsn"/>
</dbReference>
<evidence type="ECO:0000256" key="4">
    <source>
        <dbReference type="ARBA" id="ARBA00023136"/>
    </source>
</evidence>
<keyword evidence="5" id="KW-0297">G-protein coupled receptor</keyword>
<gene>
    <name evidence="10" type="primary">LOC116294870</name>
</gene>
<proteinExistence type="inferred from homology"/>
<dbReference type="Gene3D" id="1.20.1070.10">
    <property type="entry name" value="Rhodopsin 7-helix transmembrane proteins"/>
    <property type="match status" value="1"/>
</dbReference>
<evidence type="ECO:0000256" key="6">
    <source>
        <dbReference type="SAM" id="MobiDB-lite"/>
    </source>
</evidence>
<evidence type="ECO:0000256" key="7">
    <source>
        <dbReference type="SAM" id="Phobius"/>
    </source>
</evidence>
<feature type="domain" description="G-protein coupled receptors family 1 profile" evidence="8">
    <location>
        <begin position="65"/>
        <end position="318"/>
    </location>
</feature>
<keyword evidence="3 7" id="KW-1133">Transmembrane helix</keyword>
<keyword evidence="9" id="KW-1185">Reference proteome</keyword>
<dbReference type="PRINTS" id="PR00237">
    <property type="entry name" value="GPCRRHODOPSN"/>
</dbReference>
<accession>A0A6P8HT62</accession>
<feature type="compositionally biased region" description="Polar residues" evidence="6">
    <location>
        <begin position="1"/>
        <end position="22"/>
    </location>
</feature>
<comment type="similarity">
    <text evidence="5">Belongs to the G-protein coupled receptor 1 family.</text>
</comment>
<evidence type="ECO:0000259" key="8">
    <source>
        <dbReference type="PROSITE" id="PS50262"/>
    </source>
</evidence>
<dbReference type="PROSITE" id="PS00237">
    <property type="entry name" value="G_PROTEIN_RECEP_F1_1"/>
    <property type="match status" value="1"/>
</dbReference>
<dbReference type="CDD" id="cd00637">
    <property type="entry name" value="7tm_classA_rhodopsin-like"/>
    <property type="match status" value="1"/>
</dbReference>
<evidence type="ECO:0000313" key="10">
    <source>
        <dbReference type="RefSeq" id="XP_031558413.1"/>
    </source>
</evidence>